<protein>
    <submittedName>
        <fullName evidence="1">9746_t:CDS:1</fullName>
    </submittedName>
</protein>
<sequence>KNSEYNSDSGDDLPNLTRDKQRVRKYKYLNHPDCPRKECLYASENVQPEGWHNSIPENQRTFHEVIRTGQSQKIKIDVDGELEKFASYPDPLDRIEISLGQKSFDGFIANTYLHLWQKSTEVTRKKDKIYLYIKNAIRIAIKEITGLVLSKDDFLVADSSNESKWSKHLILPRYFVRGASKARKFTSRILELLPKRMHPFIDEKVNKDLHCFRLAGSHKAKDSSRIKCIRSNHTWRESLITYIEKDSIELWPYEWEEEEKKPKNESVSREESDTAIKIVEEQFPFLTYRNSNNGFDIFDRILPTTCSICEKEHTREGMYGRWHGSYYFLYCFRQKKGESGIEIVRTDYKKKKDIPRLDRLRSRLQRVSQSLPQNNFSAIRKNIEIYDAKTMHSYNLQAKLTSGNRHLMLIKGHCGIGKSNETAEEIKTLCHSDGSSVSILIISGQRSLAHGQKELFEGFKSYLDLDMKKLNPKDTPKLIISPESIHKLGATGYDMIILDEFETITQNFSGPTMKKPKLSHDVYKSLLQSALLILALDATLDTDSLVHLQTISKIDVENSTVIWNQHIRDKRHALIHINTKKWNVELIGAMRQGMKVYIPMFASAEMAEALHKELKSQGYQGKCFSKRLSETEKRDIFADINGAVANLDYLIATPVMTCGVSITIENFDMTFAHFRTLAGLTSNEAYQMLHRVRKLNQNVVHILTDLRSDNLPTDREDLLRFISYRCNIAEYPDLEEAHCDKILTPDGRWIFKPNASLETHLYNASRRNASRNDFVSLLTDRLSECGYNINIAEDCPPIDSKITENNEGKELLSNVRSIKKVLDTEKYSMIANAPVLSDIEALGIRECLEREEDINPACRLALQKYNLASFYKKTLEDITEDFVEKYSQKEMRNAYSALVQAMNPLNDLRSNHQFMVIGDSREKASCDSLLPKVIALEEILRGIGFSSGIHTSYILSRQDFDTNLLSFLPIYKKNERRYYAIFGKKWRQHANYNLKYFMEFLFKPLKEFKDLKKILPNSCSSDNTIMDFPKSDLNPSQDIVDNTI</sequence>
<feature type="non-terminal residue" evidence="1">
    <location>
        <position position="1044"/>
    </location>
</feature>
<comment type="caution">
    <text evidence="1">The sequence shown here is derived from an EMBL/GenBank/DDBJ whole genome shotgun (WGS) entry which is preliminary data.</text>
</comment>
<keyword evidence="2" id="KW-1185">Reference proteome</keyword>
<evidence type="ECO:0000313" key="2">
    <source>
        <dbReference type="Proteomes" id="UP000789702"/>
    </source>
</evidence>
<reference evidence="1" key="1">
    <citation type="submission" date="2021-06" db="EMBL/GenBank/DDBJ databases">
        <authorList>
            <person name="Kallberg Y."/>
            <person name="Tangrot J."/>
            <person name="Rosling A."/>
        </authorList>
    </citation>
    <scope>NUCLEOTIDE SEQUENCE</scope>
    <source>
        <strain evidence="1">IL203A</strain>
    </source>
</reference>
<evidence type="ECO:0000313" key="1">
    <source>
        <dbReference type="EMBL" id="CAG8551592.1"/>
    </source>
</evidence>
<gene>
    <name evidence="1" type="ORF">DHETER_LOCUS5251</name>
</gene>
<organism evidence="1 2">
    <name type="scientific">Dentiscutata heterogama</name>
    <dbReference type="NCBI Taxonomy" id="1316150"/>
    <lineage>
        <taxon>Eukaryota</taxon>
        <taxon>Fungi</taxon>
        <taxon>Fungi incertae sedis</taxon>
        <taxon>Mucoromycota</taxon>
        <taxon>Glomeromycotina</taxon>
        <taxon>Glomeromycetes</taxon>
        <taxon>Diversisporales</taxon>
        <taxon>Gigasporaceae</taxon>
        <taxon>Dentiscutata</taxon>
    </lineage>
</organism>
<dbReference type="Proteomes" id="UP000789702">
    <property type="component" value="Unassembled WGS sequence"/>
</dbReference>
<dbReference type="EMBL" id="CAJVPU010005709">
    <property type="protein sequence ID" value="CAG8551592.1"/>
    <property type="molecule type" value="Genomic_DNA"/>
</dbReference>
<feature type="non-terminal residue" evidence="1">
    <location>
        <position position="1"/>
    </location>
</feature>
<accession>A0ACA9LV81</accession>
<name>A0ACA9LV81_9GLOM</name>
<proteinExistence type="predicted"/>